<evidence type="ECO:0000313" key="2">
    <source>
        <dbReference type="EMBL" id="MBB5059992.1"/>
    </source>
</evidence>
<gene>
    <name evidence="2" type="ORF">HDF16_004726</name>
</gene>
<sequence length="590" mass="66536">MKSLLRSTVVAVVLVVTPFFAAAQATPSAAQRSKDLAALFHDIWEDNLKHSPEYASFLGDKRYNDQLSDYSAKEVNAGLERGLGFVTRLSMIDTTGLSEQEQLSADLMLRSLTEDQEAARFKEWEMPVNQFNGFHTGLAQMPEDLQFETVKDYDDYIERLKKVPTAFSQIMTNIQLGIDEKRVPPRYILEKVLAQTQDLAGKPAKDSAFALPLKKFPASITSAQQTRISADLIAVINASVLPSYQRFAKFLTATYIPAGRTDPGAWALPDGDAYYAFRIRQSTTLDKSAAEIHQIGLDEVKRDEAEMLVIVKKLGFSDIKSFSAALKTNAKEHPQSKEALLETYRGYINQMKPKLPELFGRLPKAQLEVIAMPDFISKDQAAAFYDQGTPDGKRPGRVDVNLYNFADRSLAPVEAVSYHEGIPGHHLQITIGQELGDLPDFRKQSYYTAYTEGWALYSERLGKEIGFYQDPYSDYGRLEADIWRAIRLVVDTGVHSQHWSRQQMVDFFHDHSAIDETNIQAETDRYIAWPGQALGYKMGQLKILELRKRAQDALGPKFNLKSFHDEVLDSGALPMDVLDKRINTWIAKQK</sequence>
<protein>
    <submittedName>
        <fullName evidence="2">Uncharacterized protein (DUF885 family)</fullName>
    </submittedName>
</protein>
<reference evidence="2 3" key="1">
    <citation type="submission" date="2020-08" db="EMBL/GenBank/DDBJ databases">
        <title>Genomic Encyclopedia of Type Strains, Phase IV (KMG-V): Genome sequencing to study the core and pangenomes of soil and plant-associated prokaryotes.</title>
        <authorList>
            <person name="Whitman W."/>
        </authorList>
    </citation>
    <scope>NUCLEOTIDE SEQUENCE [LARGE SCALE GENOMIC DNA]</scope>
    <source>
        <strain evidence="2 3">M8UP14</strain>
    </source>
</reference>
<dbReference type="PANTHER" id="PTHR33361:SF16">
    <property type="entry name" value="DUF885 DOMAIN-CONTAINING PROTEIN"/>
    <property type="match status" value="1"/>
</dbReference>
<proteinExistence type="predicted"/>
<evidence type="ECO:0000313" key="3">
    <source>
        <dbReference type="Proteomes" id="UP000540989"/>
    </source>
</evidence>
<dbReference type="Pfam" id="PF05960">
    <property type="entry name" value="DUF885"/>
    <property type="match status" value="1"/>
</dbReference>
<name>A0A7W7ZHI0_9BACT</name>
<accession>A0A7W7ZHI0</accession>
<evidence type="ECO:0000256" key="1">
    <source>
        <dbReference type="SAM" id="SignalP"/>
    </source>
</evidence>
<organism evidence="2 3">
    <name type="scientific">Granulicella aggregans</name>
    <dbReference type="NCBI Taxonomy" id="474949"/>
    <lineage>
        <taxon>Bacteria</taxon>
        <taxon>Pseudomonadati</taxon>
        <taxon>Acidobacteriota</taxon>
        <taxon>Terriglobia</taxon>
        <taxon>Terriglobales</taxon>
        <taxon>Acidobacteriaceae</taxon>
        <taxon>Granulicella</taxon>
    </lineage>
</organism>
<dbReference type="Proteomes" id="UP000540989">
    <property type="component" value="Unassembled WGS sequence"/>
</dbReference>
<dbReference type="EMBL" id="JACHIP010000008">
    <property type="protein sequence ID" value="MBB5059992.1"/>
    <property type="molecule type" value="Genomic_DNA"/>
</dbReference>
<dbReference type="PANTHER" id="PTHR33361">
    <property type="entry name" value="GLR0591 PROTEIN"/>
    <property type="match status" value="1"/>
</dbReference>
<feature type="chain" id="PRO_5030897416" evidence="1">
    <location>
        <begin position="22"/>
        <end position="590"/>
    </location>
</feature>
<feature type="signal peptide" evidence="1">
    <location>
        <begin position="1"/>
        <end position="21"/>
    </location>
</feature>
<dbReference type="RefSeq" id="WP_348641397.1">
    <property type="nucleotide sequence ID" value="NZ_JACHIP010000008.1"/>
</dbReference>
<dbReference type="AlphaFoldDB" id="A0A7W7ZHI0"/>
<keyword evidence="3" id="KW-1185">Reference proteome</keyword>
<comment type="caution">
    <text evidence="2">The sequence shown here is derived from an EMBL/GenBank/DDBJ whole genome shotgun (WGS) entry which is preliminary data.</text>
</comment>
<dbReference type="InterPro" id="IPR010281">
    <property type="entry name" value="DUF885"/>
</dbReference>
<keyword evidence="1" id="KW-0732">Signal</keyword>